<feature type="compositionally biased region" description="Basic residues" evidence="1">
    <location>
        <begin position="199"/>
        <end position="209"/>
    </location>
</feature>
<dbReference type="EMBL" id="HG996469">
    <property type="protein sequence ID" value="CAG1843144.1"/>
    <property type="molecule type" value="Genomic_DNA"/>
</dbReference>
<feature type="region of interest" description="Disordered" evidence="1">
    <location>
        <begin position="183"/>
        <end position="209"/>
    </location>
</feature>
<name>A0A8D7A5W9_MUSAM</name>
<proteinExistence type="predicted"/>
<organism evidence="2">
    <name type="scientific">Musa acuminata subsp. malaccensis</name>
    <name type="common">Wild banana</name>
    <name type="synonym">Musa malaccensis</name>
    <dbReference type="NCBI Taxonomy" id="214687"/>
    <lineage>
        <taxon>Eukaryota</taxon>
        <taxon>Viridiplantae</taxon>
        <taxon>Streptophyta</taxon>
        <taxon>Embryophyta</taxon>
        <taxon>Tracheophyta</taxon>
        <taxon>Spermatophyta</taxon>
        <taxon>Magnoliopsida</taxon>
        <taxon>Liliopsida</taxon>
        <taxon>Zingiberales</taxon>
        <taxon>Musaceae</taxon>
        <taxon>Musa</taxon>
    </lineage>
</organism>
<protein>
    <submittedName>
        <fullName evidence="2">(wild Malaysian banana) hypothetical protein</fullName>
    </submittedName>
</protein>
<reference evidence="2" key="1">
    <citation type="submission" date="2021-03" db="EMBL/GenBank/DDBJ databases">
        <authorList>
            <consortium name="Genoscope - CEA"/>
            <person name="William W."/>
        </authorList>
    </citation>
    <scope>NUCLEOTIDE SEQUENCE</scope>
    <source>
        <strain evidence="2">Doubled-haploid Pahang</strain>
    </source>
</reference>
<evidence type="ECO:0000313" key="2">
    <source>
        <dbReference type="EMBL" id="CAG1843144.1"/>
    </source>
</evidence>
<gene>
    <name evidence="2" type="ORF">GSMUA_129390.1</name>
</gene>
<dbReference type="AlphaFoldDB" id="A0A8D7A5W9"/>
<feature type="compositionally biased region" description="Acidic residues" evidence="1">
    <location>
        <begin position="183"/>
        <end position="196"/>
    </location>
</feature>
<dbReference type="PANTHER" id="PTHR33472">
    <property type="entry name" value="OS01G0106600 PROTEIN"/>
    <property type="match status" value="1"/>
</dbReference>
<sequence>QGFLTLHYHDWNLFSPFLALHAIPCSFSKQAKNSFHSHEPPHISILHTSSILTEPTELIAMVAGSSEEPRQRRVQQEIRDMISTLTDRLTALGRSVPRSDAKGQEAGDAYPGLGVITMAGDNKGASMKADMEELGDAHGGLYSDDGGMCTYTNSNYQAVNNSILLCGSCAAKDPGVHVVISEYVEEDDDDDDDDEEERHRKKEKKKKKK</sequence>
<accession>A0A8D7A5W9</accession>
<feature type="non-terminal residue" evidence="2">
    <location>
        <position position="1"/>
    </location>
</feature>
<feature type="non-terminal residue" evidence="2">
    <location>
        <position position="209"/>
    </location>
</feature>
<evidence type="ECO:0000256" key="1">
    <source>
        <dbReference type="SAM" id="MobiDB-lite"/>
    </source>
</evidence>
<dbReference type="PANTHER" id="PTHR33472:SF28">
    <property type="entry name" value="BROMO AND FHA DOMAIN-CONTAINING PROTEIN DDB_G0267958"/>
    <property type="match status" value="1"/>
</dbReference>